<evidence type="ECO:0000259" key="6">
    <source>
        <dbReference type="Pfam" id="PF00916"/>
    </source>
</evidence>
<feature type="domain" description="SLC26A/SulP transporter" evidence="6">
    <location>
        <begin position="111"/>
        <end position="501"/>
    </location>
</feature>
<evidence type="ECO:0000256" key="2">
    <source>
        <dbReference type="ARBA" id="ARBA00022692"/>
    </source>
</evidence>
<keyword evidence="8" id="KW-1185">Reference proteome</keyword>
<evidence type="ECO:0000256" key="5">
    <source>
        <dbReference type="SAM" id="Phobius"/>
    </source>
</evidence>
<feature type="transmembrane region" description="Helical" evidence="5">
    <location>
        <begin position="466"/>
        <end position="484"/>
    </location>
</feature>
<reference evidence="8" key="1">
    <citation type="submission" date="2017-01" db="EMBL/GenBank/DDBJ databases">
        <title>Comparative genomics of anhydrobiosis in the tardigrade Hypsibius dujardini.</title>
        <authorList>
            <person name="Yoshida Y."/>
            <person name="Koutsovoulos G."/>
            <person name="Laetsch D."/>
            <person name="Stevens L."/>
            <person name="Kumar S."/>
            <person name="Horikawa D."/>
            <person name="Ishino K."/>
            <person name="Komine S."/>
            <person name="Tomita M."/>
            <person name="Blaxter M."/>
            <person name="Arakawa K."/>
        </authorList>
    </citation>
    <scope>NUCLEOTIDE SEQUENCE [LARGE SCALE GENOMIC DNA]</scope>
    <source>
        <strain evidence="8">Z151</strain>
    </source>
</reference>
<organism evidence="7 8">
    <name type="scientific">Hypsibius exemplaris</name>
    <name type="common">Freshwater tardigrade</name>
    <dbReference type="NCBI Taxonomy" id="2072580"/>
    <lineage>
        <taxon>Eukaryota</taxon>
        <taxon>Metazoa</taxon>
        <taxon>Ecdysozoa</taxon>
        <taxon>Tardigrada</taxon>
        <taxon>Eutardigrada</taxon>
        <taxon>Parachela</taxon>
        <taxon>Hypsibioidea</taxon>
        <taxon>Hypsibiidae</taxon>
        <taxon>Hypsibius</taxon>
    </lineage>
</organism>
<keyword evidence="4 5" id="KW-0472">Membrane</keyword>
<dbReference type="EMBL" id="MTYJ01000032">
    <property type="protein sequence ID" value="OQV20249.1"/>
    <property type="molecule type" value="Genomic_DNA"/>
</dbReference>
<evidence type="ECO:0000313" key="8">
    <source>
        <dbReference type="Proteomes" id="UP000192578"/>
    </source>
</evidence>
<keyword evidence="3 5" id="KW-1133">Transmembrane helix</keyword>
<accession>A0A1W0WYH6</accession>
<sequence length="739" mass="80420">MARVSDAALNSKLDDRDEAAAVEIVISAGEPELQQSTNQAPIAADELAQRQSINQPLEWHVKSLERSTRTFGGPRNASEVLHSLRQCCGLLAWRQRLPISVWITKYGWQDLQGDLIAGVTVGLTVIPQALAYSQIAELPLEYGLYSSFMGCFMYTLFGSSRHVTLGATAIISLLTAEAYPKDAGLFKAQYATLLCFFTGIIQLLMGALNLGFLINFISTPVISGFTSASAFVIMYGQVKSVLGVSFGKSTDTVIAQTSGYLANLSNINGWDVLMGTSCMALILLLKSLRLPRTSKNRYLRETLRLISVCRYGIVVIMASLVGFLLEHYLHDRHPLTLTREVKAGLPPFQLPAFAFDNKTFPEVFSGMGSGLAVVSLVGAMESIAIAKAFAHQFHYNIDSTQEFLALGMANFMSSFVSSYPVTGSFTKSALNAQSGVRTSMGCVFTGGFVIISMALFSAAFRYVPRAALGAIIICAVSVMFEFKIFRDLWLLNRKELLPLTVTIAVSLFFGVDYGLLAGISLSLILLLYPLARPPIDVDVEDTLLTAHSQLDGAAGSTEKRVIQISVTPQGALYFPSAEYVKEFFDDDVLHLLPAIESPNLRTDSASVDLQGEARIGLLAVEEIVVFNGLHLINSDYTTLRGLRSIVMSCKKAGKTLQFINTPKQVLRIVLPKEIREKVLTGGSTASDVNETVTVQFSKSLPEKLACVAVDDLMIHEPQAPKLIPAVIRSGSLRSKRSLS</sequence>
<dbReference type="OrthoDB" id="288203at2759"/>
<feature type="transmembrane region" description="Helical" evidence="5">
    <location>
        <begin position="442"/>
        <end position="460"/>
    </location>
</feature>
<keyword evidence="2 5" id="KW-0812">Transmembrane</keyword>
<proteinExistence type="predicted"/>
<dbReference type="Proteomes" id="UP000192578">
    <property type="component" value="Unassembled WGS sequence"/>
</dbReference>
<feature type="transmembrane region" description="Helical" evidence="5">
    <location>
        <begin position="496"/>
        <end position="528"/>
    </location>
</feature>
<dbReference type="AlphaFoldDB" id="A0A1W0WYH6"/>
<comment type="caution">
    <text evidence="7">The sequence shown here is derived from an EMBL/GenBank/DDBJ whole genome shotgun (WGS) entry which is preliminary data.</text>
</comment>
<dbReference type="InterPro" id="IPR001902">
    <property type="entry name" value="SLC26A/SulP_fam"/>
</dbReference>
<comment type="subcellular location">
    <subcellularLocation>
        <location evidence="1">Membrane</location>
        <topology evidence="1">Multi-pass membrane protein</topology>
    </subcellularLocation>
</comment>
<feature type="transmembrane region" description="Helical" evidence="5">
    <location>
        <begin position="188"/>
        <end position="205"/>
    </location>
</feature>
<evidence type="ECO:0000256" key="4">
    <source>
        <dbReference type="ARBA" id="ARBA00023136"/>
    </source>
</evidence>
<evidence type="ECO:0000313" key="7">
    <source>
        <dbReference type="EMBL" id="OQV20249.1"/>
    </source>
</evidence>
<evidence type="ECO:0000256" key="1">
    <source>
        <dbReference type="ARBA" id="ARBA00004141"/>
    </source>
</evidence>
<dbReference type="InterPro" id="IPR011547">
    <property type="entry name" value="SLC26A/SulP_dom"/>
</dbReference>
<dbReference type="GO" id="GO:0055085">
    <property type="term" value="P:transmembrane transport"/>
    <property type="evidence" value="ECO:0007669"/>
    <property type="project" value="InterPro"/>
</dbReference>
<feature type="transmembrane region" description="Helical" evidence="5">
    <location>
        <begin position="151"/>
        <end position="176"/>
    </location>
</feature>
<feature type="transmembrane region" description="Helical" evidence="5">
    <location>
        <begin position="267"/>
        <end position="285"/>
    </location>
</feature>
<name>A0A1W0WYH6_HYPEX</name>
<feature type="transmembrane region" description="Helical" evidence="5">
    <location>
        <begin position="305"/>
        <end position="325"/>
    </location>
</feature>
<dbReference type="Pfam" id="PF00916">
    <property type="entry name" value="Sulfate_transp"/>
    <property type="match status" value="1"/>
</dbReference>
<evidence type="ECO:0000256" key="3">
    <source>
        <dbReference type="ARBA" id="ARBA00022989"/>
    </source>
</evidence>
<protein>
    <submittedName>
        <fullName evidence="7">Sodium-independent sulfate anion transporter</fullName>
    </submittedName>
</protein>
<dbReference type="GO" id="GO:0016020">
    <property type="term" value="C:membrane"/>
    <property type="evidence" value="ECO:0007669"/>
    <property type="project" value="UniProtKB-SubCell"/>
</dbReference>
<dbReference type="PANTHER" id="PTHR11814">
    <property type="entry name" value="SULFATE TRANSPORTER"/>
    <property type="match status" value="1"/>
</dbReference>
<feature type="transmembrane region" description="Helical" evidence="5">
    <location>
        <begin position="212"/>
        <end position="235"/>
    </location>
</feature>
<gene>
    <name evidence="7" type="ORF">BV898_05802</name>
</gene>